<protein>
    <submittedName>
        <fullName evidence="2">Uncharacterized protein</fullName>
    </submittedName>
</protein>
<name>A0A8S5RPZ1_9VIRU</name>
<proteinExistence type="predicted"/>
<evidence type="ECO:0000313" key="2">
    <source>
        <dbReference type="EMBL" id="DAE33243.1"/>
    </source>
</evidence>
<keyword evidence="1" id="KW-1133">Transmembrane helix</keyword>
<keyword evidence="1" id="KW-0472">Membrane</keyword>
<evidence type="ECO:0000256" key="1">
    <source>
        <dbReference type="SAM" id="Phobius"/>
    </source>
</evidence>
<sequence length="38" mass="4634">MIYYSNYIHIKYISILQIIFLYEGSLNIPYIFFQLNQG</sequence>
<keyword evidence="1" id="KW-0812">Transmembrane</keyword>
<accession>A0A8S5RPZ1</accession>
<organism evidence="2">
    <name type="scientific">virus sp. ctrcb4</name>
    <dbReference type="NCBI Taxonomy" id="2825824"/>
    <lineage>
        <taxon>Viruses</taxon>
    </lineage>
</organism>
<dbReference type="EMBL" id="BK059132">
    <property type="protein sequence ID" value="DAE33243.1"/>
    <property type="molecule type" value="Genomic_DNA"/>
</dbReference>
<feature type="transmembrane region" description="Helical" evidence="1">
    <location>
        <begin position="12"/>
        <end position="33"/>
    </location>
</feature>
<reference evidence="2" key="1">
    <citation type="journal article" date="2021" name="Proc. Natl. Acad. Sci. U.S.A.">
        <title>A Catalog of Tens of Thousands of Viruses from Human Metagenomes Reveals Hidden Associations with Chronic Diseases.</title>
        <authorList>
            <person name="Tisza M.J."/>
            <person name="Buck C.B."/>
        </authorList>
    </citation>
    <scope>NUCLEOTIDE SEQUENCE</scope>
    <source>
        <strain evidence="2">Ctrcb4</strain>
    </source>
</reference>